<dbReference type="InterPro" id="IPR013249">
    <property type="entry name" value="RNA_pol_sigma70_r4_t2"/>
</dbReference>
<dbReference type="Gene3D" id="1.10.1740.10">
    <property type="match status" value="1"/>
</dbReference>
<name>A0ABV7NBW4_9SPHN</name>
<evidence type="ECO:0000313" key="8">
    <source>
        <dbReference type="Proteomes" id="UP001595681"/>
    </source>
</evidence>
<dbReference type="EMBL" id="JBHRVU010000004">
    <property type="protein sequence ID" value="MFC3440037.1"/>
    <property type="molecule type" value="Genomic_DNA"/>
</dbReference>
<feature type="domain" description="RNA polymerase sigma-70 region 2" evidence="5">
    <location>
        <begin position="30"/>
        <end position="95"/>
    </location>
</feature>
<dbReference type="PANTHER" id="PTHR43133:SF63">
    <property type="entry name" value="RNA POLYMERASE SIGMA FACTOR FECI-RELATED"/>
    <property type="match status" value="1"/>
</dbReference>
<dbReference type="SUPFAM" id="SSF88946">
    <property type="entry name" value="Sigma2 domain of RNA polymerase sigma factors"/>
    <property type="match status" value="1"/>
</dbReference>
<dbReference type="Pfam" id="PF08281">
    <property type="entry name" value="Sigma70_r4_2"/>
    <property type="match status" value="1"/>
</dbReference>
<evidence type="ECO:0000313" key="7">
    <source>
        <dbReference type="EMBL" id="MFC3440037.1"/>
    </source>
</evidence>
<dbReference type="SUPFAM" id="SSF88659">
    <property type="entry name" value="Sigma3 and sigma4 domains of RNA polymerase sigma factors"/>
    <property type="match status" value="1"/>
</dbReference>
<evidence type="ECO:0000259" key="6">
    <source>
        <dbReference type="Pfam" id="PF08281"/>
    </source>
</evidence>
<dbReference type="RefSeq" id="WP_241763643.1">
    <property type="nucleotide sequence ID" value="NZ_JBHRVU010000004.1"/>
</dbReference>
<evidence type="ECO:0000256" key="3">
    <source>
        <dbReference type="ARBA" id="ARBA00023082"/>
    </source>
</evidence>
<evidence type="ECO:0000256" key="1">
    <source>
        <dbReference type="ARBA" id="ARBA00010641"/>
    </source>
</evidence>
<keyword evidence="3" id="KW-0731">Sigma factor</keyword>
<dbReference type="PANTHER" id="PTHR43133">
    <property type="entry name" value="RNA POLYMERASE ECF-TYPE SIGMA FACTO"/>
    <property type="match status" value="1"/>
</dbReference>
<keyword evidence="8" id="KW-1185">Reference proteome</keyword>
<dbReference type="InterPro" id="IPR013324">
    <property type="entry name" value="RNA_pol_sigma_r3/r4-like"/>
</dbReference>
<dbReference type="InterPro" id="IPR036388">
    <property type="entry name" value="WH-like_DNA-bd_sf"/>
</dbReference>
<feature type="domain" description="RNA polymerase sigma factor 70 region 4 type 2" evidence="6">
    <location>
        <begin position="134"/>
        <end position="185"/>
    </location>
</feature>
<evidence type="ECO:0000256" key="2">
    <source>
        <dbReference type="ARBA" id="ARBA00023015"/>
    </source>
</evidence>
<reference evidence="8" key="1">
    <citation type="journal article" date="2019" name="Int. J. Syst. Evol. Microbiol.">
        <title>The Global Catalogue of Microorganisms (GCM) 10K type strain sequencing project: providing services to taxonomists for standard genome sequencing and annotation.</title>
        <authorList>
            <consortium name="The Broad Institute Genomics Platform"/>
            <consortium name="The Broad Institute Genome Sequencing Center for Infectious Disease"/>
            <person name="Wu L."/>
            <person name="Ma J."/>
        </authorList>
    </citation>
    <scope>NUCLEOTIDE SEQUENCE [LARGE SCALE GENOMIC DNA]</scope>
    <source>
        <strain evidence="8">CCM 7491</strain>
    </source>
</reference>
<protein>
    <submittedName>
        <fullName evidence="7">RNA polymerase sigma factor</fullName>
    </submittedName>
</protein>
<evidence type="ECO:0000259" key="5">
    <source>
        <dbReference type="Pfam" id="PF04542"/>
    </source>
</evidence>
<dbReference type="InterPro" id="IPR014284">
    <property type="entry name" value="RNA_pol_sigma-70_dom"/>
</dbReference>
<organism evidence="7 8">
    <name type="scientific">Sphingobium rhizovicinum</name>
    <dbReference type="NCBI Taxonomy" id="432308"/>
    <lineage>
        <taxon>Bacteria</taxon>
        <taxon>Pseudomonadati</taxon>
        <taxon>Pseudomonadota</taxon>
        <taxon>Alphaproteobacteria</taxon>
        <taxon>Sphingomonadales</taxon>
        <taxon>Sphingomonadaceae</taxon>
        <taxon>Sphingobium</taxon>
    </lineage>
</organism>
<dbReference type="InterPro" id="IPR007627">
    <property type="entry name" value="RNA_pol_sigma70_r2"/>
</dbReference>
<dbReference type="NCBIfam" id="TIGR02937">
    <property type="entry name" value="sigma70-ECF"/>
    <property type="match status" value="1"/>
</dbReference>
<accession>A0ABV7NBW4</accession>
<evidence type="ECO:0000256" key="4">
    <source>
        <dbReference type="ARBA" id="ARBA00023163"/>
    </source>
</evidence>
<sequence>MGQNLFPVRPFICQIAIMSLSDDSDLELIYGVHRADLRRFLIARVGDAAEADDLLQELWVRARNVAAGPIGNGRAYLYKMAQNLVLDRLREQQRRMARERRWNDQETDFTAPGIDPVDRSQTAEDQIIAREEVQRIKTALETLPEGARRAFELHKLRGLTHGEVAAQLGISKSGVEKHMAVAMKYLRRALTD</sequence>
<dbReference type="Pfam" id="PF04542">
    <property type="entry name" value="Sigma70_r2"/>
    <property type="match status" value="1"/>
</dbReference>
<comment type="caution">
    <text evidence="7">The sequence shown here is derived from an EMBL/GenBank/DDBJ whole genome shotgun (WGS) entry which is preliminary data.</text>
</comment>
<gene>
    <name evidence="7" type="ORF">ACFOKF_02295</name>
</gene>
<comment type="similarity">
    <text evidence="1">Belongs to the sigma-70 factor family. ECF subfamily.</text>
</comment>
<dbReference type="InterPro" id="IPR013325">
    <property type="entry name" value="RNA_pol_sigma_r2"/>
</dbReference>
<dbReference type="InterPro" id="IPR039425">
    <property type="entry name" value="RNA_pol_sigma-70-like"/>
</dbReference>
<dbReference type="Proteomes" id="UP001595681">
    <property type="component" value="Unassembled WGS sequence"/>
</dbReference>
<keyword evidence="4" id="KW-0804">Transcription</keyword>
<dbReference type="Gene3D" id="1.10.10.10">
    <property type="entry name" value="Winged helix-like DNA-binding domain superfamily/Winged helix DNA-binding domain"/>
    <property type="match status" value="1"/>
</dbReference>
<keyword evidence="2" id="KW-0805">Transcription regulation</keyword>
<proteinExistence type="inferred from homology"/>
<dbReference type="CDD" id="cd06171">
    <property type="entry name" value="Sigma70_r4"/>
    <property type="match status" value="1"/>
</dbReference>